<proteinExistence type="predicted"/>
<evidence type="ECO:0000313" key="2">
    <source>
        <dbReference type="Proteomes" id="UP000692954"/>
    </source>
</evidence>
<comment type="caution">
    <text evidence="1">The sequence shown here is derived from an EMBL/GenBank/DDBJ whole genome shotgun (WGS) entry which is preliminary data.</text>
</comment>
<keyword evidence="2" id="KW-1185">Reference proteome</keyword>
<dbReference type="AlphaFoldDB" id="A0A8S1PXV3"/>
<dbReference type="Proteomes" id="UP000692954">
    <property type="component" value="Unassembled WGS sequence"/>
</dbReference>
<evidence type="ECO:0000313" key="1">
    <source>
        <dbReference type="EMBL" id="CAD8107921.1"/>
    </source>
</evidence>
<gene>
    <name evidence="1" type="ORF">PSON_ATCC_30995.1.T0900031</name>
</gene>
<name>A0A8S1PXV3_9CILI</name>
<dbReference type="EMBL" id="CAJJDN010000090">
    <property type="protein sequence ID" value="CAD8107921.1"/>
    <property type="molecule type" value="Genomic_DNA"/>
</dbReference>
<protein>
    <submittedName>
        <fullName evidence="1">Uncharacterized protein</fullName>
    </submittedName>
</protein>
<accession>A0A8S1PXV3</accession>
<reference evidence="1" key="1">
    <citation type="submission" date="2021-01" db="EMBL/GenBank/DDBJ databases">
        <authorList>
            <consortium name="Genoscope - CEA"/>
            <person name="William W."/>
        </authorList>
    </citation>
    <scope>NUCLEOTIDE SEQUENCE</scope>
</reference>
<sequence>MLNNNLNQFHKFYMVKNIKNKLYLPYNSLVYKYNFQMNQQFNYYQCMSNIHLYHNQRMVQYMVYKNQQYLNNMYLCKHINKKQLSQ</sequence>
<organism evidence="1 2">
    <name type="scientific">Paramecium sonneborni</name>
    <dbReference type="NCBI Taxonomy" id="65129"/>
    <lineage>
        <taxon>Eukaryota</taxon>
        <taxon>Sar</taxon>
        <taxon>Alveolata</taxon>
        <taxon>Ciliophora</taxon>
        <taxon>Intramacronucleata</taxon>
        <taxon>Oligohymenophorea</taxon>
        <taxon>Peniculida</taxon>
        <taxon>Parameciidae</taxon>
        <taxon>Paramecium</taxon>
    </lineage>
</organism>